<evidence type="ECO:0000313" key="2">
    <source>
        <dbReference type="Proteomes" id="UP000185874"/>
    </source>
</evidence>
<name>A0A1F7SGM3_9BACT</name>
<evidence type="ECO:0000313" key="1">
    <source>
        <dbReference type="EMBL" id="OGL52946.1"/>
    </source>
</evidence>
<protein>
    <submittedName>
        <fullName evidence="1">Uncharacterized protein</fullName>
    </submittedName>
</protein>
<reference evidence="1 2" key="1">
    <citation type="journal article" date="2016" name="Nat. Commun.">
        <title>Thousands of microbial genomes shed light on interconnected biogeochemical processes in an aquifer system.</title>
        <authorList>
            <person name="Anantharaman K."/>
            <person name="Brown C.T."/>
            <person name="Hug L.A."/>
            <person name="Sharon I."/>
            <person name="Castelle C.J."/>
            <person name="Probst A.J."/>
            <person name="Thomas B.C."/>
            <person name="Singh A."/>
            <person name="Wilkins M.J."/>
            <person name="Karaoz U."/>
            <person name="Brodie E.L."/>
            <person name="Williams K.H."/>
            <person name="Hubbard S.S."/>
            <person name="Banfield J.F."/>
        </authorList>
    </citation>
    <scope>NUCLEOTIDE SEQUENCE [LARGE SCALE GENOMIC DNA]</scope>
</reference>
<dbReference type="AlphaFoldDB" id="A0A1F7SGM3"/>
<accession>A0A1F7SGM3</accession>
<dbReference type="Gene3D" id="2.60.40.4130">
    <property type="match status" value="1"/>
</dbReference>
<sequence length="200" mass="22172">MLRHLALLTSLLFILNLSLGLLNNGSILGTIEEAAVTVTASLPYCPRIYIIPEHRIPPTNNNSLEIHVDIRRQNSSTIIYDTTVTTDNEGKATICPIDAALITDVYYDVLVKGLSHLRRIFPGQKFIGAGAGFTLDLKDPVLFAGDSHPSSDNYVNSLDISYEILKLYTSDLRADLNRDTIVNSLEFPTLISHLYQFGDH</sequence>
<organism evidence="1 2">
    <name type="scientific">Candidatus Shapirobacteria bacterium RBG_13_44_7</name>
    <dbReference type="NCBI Taxonomy" id="1802149"/>
    <lineage>
        <taxon>Bacteria</taxon>
        <taxon>Candidatus Shapironibacteriota</taxon>
    </lineage>
</organism>
<gene>
    <name evidence="1" type="ORF">A3K55_00420</name>
</gene>
<dbReference type="Proteomes" id="UP000185874">
    <property type="component" value="Unassembled WGS sequence"/>
</dbReference>
<comment type="caution">
    <text evidence="1">The sequence shown here is derived from an EMBL/GenBank/DDBJ whole genome shotgun (WGS) entry which is preliminary data.</text>
</comment>
<dbReference type="EMBL" id="MGDJ01000020">
    <property type="protein sequence ID" value="OGL52946.1"/>
    <property type="molecule type" value="Genomic_DNA"/>
</dbReference>
<proteinExistence type="predicted"/>